<name>W7X924_TETTS</name>
<gene>
    <name evidence="1" type="ORF">TTHERM_000277588</name>
</gene>
<keyword evidence="2" id="KW-1185">Reference proteome</keyword>
<dbReference type="GeneID" id="24438163"/>
<dbReference type="RefSeq" id="XP_012653594.1">
    <property type="nucleotide sequence ID" value="XM_012798140.1"/>
</dbReference>
<organism evidence="1 2">
    <name type="scientific">Tetrahymena thermophila (strain SB210)</name>
    <dbReference type="NCBI Taxonomy" id="312017"/>
    <lineage>
        <taxon>Eukaryota</taxon>
        <taxon>Sar</taxon>
        <taxon>Alveolata</taxon>
        <taxon>Ciliophora</taxon>
        <taxon>Intramacronucleata</taxon>
        <taxon>Oligohymenophorea</taxon>
        <taxon>Hymenostomatida</taxon>
        <taxon>Tetrahymenina</taxon>
        <taxon>Tetrahymenidae</taxon>
        <taxon>Tetrahymena</taxon>
    </lineage>
</organism>
<dbReference type="InParanoid" id="W7X924"/>
<evidence type="ECO:0000313" key="1">
    <source>
        <dbReference type="EMBL" id="EWS73847.1"/>
    </source>
</evidence>
<dbReference type="Proteomes" id="UP000009168">
    <property type="component" value="Unassembled WGS sequence"/>
</dbReference>
<reference evidence="2" key="1">
    <citation type="journal article" date="2006" name="PLoS Biol.">
        <title>Macronuclear genome sequence of the ciliate Tetrahymena thermophila, a model eukaryote.</title>
        <authorList>
            <person name="Eisen J.A."/>
            <person name="Coyne R.S."/>
            <person name="Wu M."/>
            <person name="Wu D."/>
            <person name="Thiagarajan M."/>
            <person name="Wortman J.R."/>
            <person name="Badger J.H."/>
            <person name="Ren Q."/>
            <person name="Amedeo P."/>
            <person name="Jones K.M."/>
            <person name="Tallon L.J."/>
            <person name="Delcher A.L."/>
            <person name="Salzberg S.L."/>
            <person name="Silva J.C."/>
            <person name="Haas B.J."/>
            <person name="Majoros W.H."/>
            <person name="Farzad M."/>
            <person name="Carlton J.M."/>
            <person name="Smith R.K. Jr."/>
            <person name="Garg J."/>
            <person name="Pearlman R.E."/>
            <person name="Karrer K.M."/>
            <person name="Sun L."/>
            <person name="Manning G."/>
            <person name="Elde N.C."/>
            <person name="Turkewitz A.P."/>
            <person name="Asai D.J."/>
            <person name="Wilkes D.E."/>
            <person name="Wang Y."/>
            <person name="Cai H."/>
            <person name="Collins K."/>
            <person name="Stewart B.A."/>
            <person name="Lee S.R."/>
            <person name="Wilamowska K."/>
            <person name="Weinberg Z."/>
            <person name="Ruzzo W.L."/>
            <person name="Wloga D."/>
            <person name="Gaertig J."/>
            <person name="Frankel J."/>
            <person name="Tsao C.-C."/>
            <person name="Gorovsky M.A."/>
            <person name="Keeling P.J."/>
            <person name="Waller R.F."/>
            <person name="Patron N.J."/>
            <person name="Cherry J.M."/>
            <person name="Stover N.A."/>
            <person name="Krieger C.J."/>
            <person name="del Toro C."/>
            <person name="Ryder H.F."/>
            <person name="Williamson S.C."/>
            <person name="Barbeau R.A."/>
            <person name="Hamilton E.P."/>
            <person name="Orias E."/>
        </authorList>
    </citation>
    <scope>NUCLEOTIDE SEQUENCE [LARGE SCALE GENOMIC DNA]</scope>
    <source>
        <strain evidence="2">SB210</strain>
    </source>
</reference>
<sequence length="50" mass="6112">MLQQIKRYKNLAKFKSSSLLSHQVLHIDLSSYFLAQKKINFQQWQIYKLR</sequence>
<dbReference type="EMBL" id="GG662656">
    <property type="protein sequence ID" value="EWS73847.1"/>
    <property type="molecule type" value="Genomic_DNA"/>
</dbReference>
<dbReference type="AlphaFoldDB" id="W7X924"/>
<dbReference type="KEGG" id="tet:TTHERM_000277588"/>
<protein>
    <submittedName>
        <fullName evidence="1">Uncharacterized protein</fullName>
    </submittedName>
</protein>
<evidence type="ECO:0000313" key="2">
    <source>
        <dbReference type="Proteomes" id="UP000009168"/>
    </source>
</evidence>
<proteinExistence type="predicted"/>
<accession>W7X924</accession>